<dbReference type="PIRSF" id="PIRSF039133">
    <property type="entry name" value="SUMO_E1B"/>
    <property type="match status" value="1"/>
</dbReference>
<evidence type="ECO:0000259" key="17">
    <source>
        <dbReference type="Pfam" id="PF00899"/>
    </source>
</evidence>
<reference evidence="19" key="1">
    <citation type="submission" date="2021-04" db="EMBL/GenBank/DDBJ databases">
        <authorList>
            <consortium name="Molecular Ecology Group"/>
        </authorList>
    </citation>
    <scope>NUCLEOTIDE SEQUENCE</scope>
</reference>
<dbReference type="InterPro" id="IPR000594">
    <property type="entry name" value="ThiF_NAD_FAD-bd"/>
</dbReference>
<dbReference type="CDD" id="cd01489">
    <property type="entry name" value="Uba2_SUMO"/>
    <property type="match status" value="1"/>
</dbReference>
<keyword evidence="7 11" id="KW-0833">Ubl conjugation pathway</keyword>
<dbReference type="InterPro" id="IPR042449">
    <property type="entry name" value="Ub-E1_IAD_1"/>
</dbReference>
<dbReference type="GO" id="GO:0046872">
    <property type="term" value="F:metal ion binding"/>
    <property type="evidence" value="ECO:0007669"/>
    <property type="project" value="UniProtKB-KW"/>
</dbReference>
<feature type="binding site" evidence="13">
    <location>
        <begin position="119"/>
        <end position="124"/>
    </location>
    <ligand>
        <name>ATP</name>
        <dbReference type="ChEBI" id="CHEBI:30616"/>
    </ligand>
</feature>
<feature type="binding site" evidence="14">
    <location>
        <position position="436"/>
    </location>
    <ligand>
        <name>Zn(2+)</name>
        <dbReference type="ChEBI" id="CHEBI:29105"/>
    </ligand>
</feature>
<evidence type="ECO:0000256" key="10">
    <source>
        <dbReference type="ARBA" id="ARBA00023242"/>
    </source>
</evidence>
<evidence type="ECO:0000313" key="19">
    <source>
        <dbReference type="EMBL" id="CAG5122139.1"/>
    </source>
</evidence>
<evidence type="ECO:0000256" key="5">
    <source>
        <dbReference type="ARBA" id="ARBA00022723"/>
    </source>
</evidence>
<feature type="domain" description="Ubiquitin/SUMO-activating enzyme ubiquitin-like" evidence="18">
    <location>
        <begin position="447"/>
        <end position="533"/>
    </location>
</feature>
<feature type="domain" description="THIF-type NAD/FAD binding fold" evidence="17">
    <location>
        <begin position="8"/>
        <end position="419"/>
    </location>
</feature>
<dbReference type="Pfam" id="PF00899">
    <property type="entry name" value="ThiF"/>
    <property type="match status" value="1"/>
</dbReference>
<dbReference type="SUPFAM" id="SSF69572">
    <property type="entry name" value="Activating enzymes of the ubiquitin-like proteins"/>
    <property type="match status" value="1"/>
</dbReference>
<feature type="binding site" evidence="14">
    <location>
        <position position="163"/>
    </location>
    <ligand>
        <name>Zn(2+)</name>
        <dbReference type="ChEBI" id="CHEBI:29105"/>
    </ligand>
</feature>
<evidence type="ECO:0000256" key="6">
    <source>
        <dbReference type="ARBA" id="ARBA00022741"/>
    </source>
</evidence>
<sequence length="619" mass="68232">MAAAMNGVFQKSLQENIKKCKLLMVGAGGIGCELLKNLVLTGFNDIELIDLDTIDVSNLNRQFLFRKEHVGKSKAEVAKESAQRFNPSANIVAHHSSIFNSEFGLDFFKQFTIVLNALDNRAARNHVNRMCLAADVPLVESGTAGYLGQVTVIKKGLTECYECQPKPTQKTFPGCTIRNTPSEPIHCVVWAKHLFNQLFGENDPDEDVSPDTEDPELAAEAGKAALAADANSDAIGGITRKSTRAWALETDYNAHKIFNKLFRDDIKYLLSMETLWRKRRPPQPLDYDNLPGKGETVNSSVMRDQRVWSVQECADVFTQCLEALKADLAARGEEGILIWDKDDQHAMDFVACVANIRAHVFGIPLQSRFGIKSMAGNIIPAIATTNAIIAGVIVMESLKILAGNISKCKQVYLNRVPNNRKRLLVPCVLDLPNPKCYVCSAKPECTVVLNTTKTTVRAFQDKVLKGHLNMIAPDVEIDDGKGTIIISSEEGETEENNDKFLSDFAIGNNTRLKCDDFLQNYNLNITVAHVEKLDEEKEFEVVGDLSDFHPKESTSTTAANGGDDADDLILMESEDTAVTETTQTGRKRLAEPHDDDDGQLVKKKRLLDVGGSGDVVEIS</sequence>
<dbReference type="FunFam" id="3.50.50.80:FF:000002">
    <property type="entry name" value="SUMO-activating enzyme subunit 2"/>
    <property type="match status" value="1"/>
</dbReference>
<dbReference type="GO" id="GO:0019948">
    <property type="term" value="F:SUMO activating enzyme activity"/>
    <property type="evidence" value="ECO:0007669"/>
    <property type="project" value="UniProtKB-UniRule"/>
</dbReference>
<keyword evidence="4" id="KW-0808">Transferase</keyword>
<accession>A0A8S3YZJ8</accession>
<evidence type="ECO:0000256" key="1">
    <source>
        <dbReference type="ARBA" id="ARBA00004123"/>
    </source>
</evidence>
<evidence type="ECO:0000256" key="14">
    <source>
        <dbReference type="PIRSR" id="PIRSR039133-3"/>
    </source>
</evidence>
<feature type="binding site" evidence="13">
    <location>
        <position position="74"/>
    </location>
    <ligand>
        <name>ATP</name>
        <dbReference type="ChEBI" id="CHEBI:30616"/>
    </ligand>
</feature>
<dbReference type="Gene3D" id="3.10.290.20">
    <property type="entry name" value="Ubiquitin-like 2 activating enzyme e1b. Chain: B, domain 3"/>
    <property type="match status" value="1"/>
</dbReference>
<feature type="active site" description="Glycyl thioester intermediate" evidence="12 15">
    <location>
        <position position="175"/>
    </location>
</feature>
<dbReference type="Gene3D" id="1.10.10.520">
    <property type="entry name" value="Ubiquitin activating enzymes (Uba3). Chain: B, domain 2"/>
    <property type="match status" value="1"/>
</dbReference>
<dbReference type="InterPro" id="IPR033127">
    <property type="entry name" value="UBQ-activ_enz_E1_Cys_AS"/>
</dbReference>
<dbReference type="Gene3D" id="3.50.50.80">
    <property type="entry name" value="Ubiquitin-activating enzyme E1, inactive adenylation domain, subdomain 1"/>
    <property type="match status" value="1"/>
</dbReference>
<keyword evidence="20" id="KW-1185">Reference proteome</keyword>
<dbReference type="PROSITE" id="PS00865">
    <property type="entry name" value="UBIQUITIN_ACTIVAT_2"/>
    <property type="match status" value="1"/>
</dbReference>
<evidence type="ECO:0000256" key="12">
    <source>
        <dbReference type="PIRSR" id="PIRSR039133-1"/>
    </source>
</evidence>
<evidence type="ECO:0000259" key="18">
    <source>
        <dbReference type="Pfam" id="PF14732"/>
    </source>
</evidence>
<dbReference type="Pfam" id="PF14732">
    <property type="entry name" value="UAE_UbL"/>
    <property type="match status" value="1"/>
</dbReference>
<feature type="binding site" evidence="13">
    <location>
        <position position="50"/>
    </location>
    <ligand>
        <name>ATP</name>
        <dbReference type="ChEBI" id="CHEBI:30616"/>
    </ligand>
</feature>
<comment type="similarity">
    <text evidence="3 11">Belongs to the ubiquitin-activating E1 family.</text>
</comment>
<organism evidence="19 20">
    <name type="scientific">Candidula unifasciata</name>
    <dbReference type="NCBI Taxonomy" id="100452"/>
    <lineage>
        <taxon>Eukaryota</taxon>
        <taxon>Metazoa</taxon>
        <taxon>Spiralia</taxon>
        <taxon>Lophotrochozoa</taxon>
        <taxon>Mollusca</taxon>
        <taxon>Gastropoda</taxon>
        <taxon>Heterobranchia</taxon>
        <taxon>Euthyneura</taxon>
        <taxon>Panpulmonata</taxon>
        <taxon>Eupulmonata</taxon>
        <taxon>Stylommatophora</taxon>
        <taxon>Helicina</taxon>
        <taxon>Helicoidea</taxon>
        <taxon>Geomitridae</taxon>
        <taxon>Candidula</taxon>
    </lineage>
</organism>
<evidence type="ECO:0000313" key="20">
    <source>
        <dbReference type="Proteomes" id="UP000678393"/>
    </source>
</evidence>
<evidence type="ECO:0000256" key="9">
    <source>
        <dbReference type="ARBA" id="ARBA00022840"/>
    </source>
</evidence>
<keyword evidence="8 11" id="KW-0862">Zinc</keyword>
<dbReference type="AlphaFoldDB" id="A0A8S3YZJ8"/>
<dbReference type="FunFam" id="1.10.10.520:FF:000002">
    <property type="entry name" value="SUMO-activating enzyme subunit 2"/>
    <property type="match status" value="1"/>
</dbReference>
<comment type="pathway">
    <text evidence="2 11">Protein modification; protein sumoylation.</text>
</comment>
<dbReference type="PANTHER" id="PTHR10953">
    <property type="entry name" value="UBIQUITIN-ACTIVATING ENZYME E1"/>
    <property type="match status" value="1"/>
</dbReference>
<evidence type="ECO:0000256" key="2">
    <source>
        <dbReference type="ARBA" id="ARBA00004718"/>
    </source>
</evidence>
<evidence type="ECO:0000256" key="4">
    <source>
        <dbReference type="ARBA" id="ARBA00022679"/>
    </source>
</evidence>
<dbReference type="InterPro" id="IPR023318">
    <property type="entry name" value="Ub_act_enz_dom_a_sf"/>
</dbReference>
<dbReference type="GO" id="GO:0016925">
    <property type="term" value="P:protein sumoylation"/>
    <property type="evidence" value="ECO:0007669"/>
    <property type="project" value="UniProtKB-UniRule"/>
</dbReference>
<comment type="caution">
    <text evidence="19">The sequence shown here is derived from an EMBL/GenBank/DDBJ whole genome shotgun (WGS) entry which is preliminary data.</text>
</comment>
<dbReference type="Proteomes" id="UP000678393">
    <property type="component" value="Unassembled WGS sequence"/>
</dbReference>
<evidence type="ECO:0000256" key="16">
    <source>
        <dbReference type="SAM" id="MobiDB-lite"/>
    </source>
</evidence>
<proteinExistence type="inferred from homology"/>
<feature type="binding site" evidence="13">
    <location>
        <begin position="58"/>
        <end position="61"/>
    </location>
    <ligand>
        <name>ATP</name>
        <dbReference type="ChEBI" id="CHEBI:30616"/>
    </ligand>
</feature>
<dbReference type="GO" id="GO:0005737">
    <property type="term" value="C:cytoplasm"/>
    <property type="evidence" value="ECO:0007669"/>
    <property type="project" value="TreeGrafter"/>
</dbReference>
<dbReference type="EMBL" id="CAJHNH020001232">
    <property type="protein sequence ID" value="CAG5122139.1"/>
    <property type="molecule type" value="Genomic_DNA"/>
</dbReference>
<evidence type="ECO:0000256" key="3">
    <source>
        <dbReference type="ARBA" id="ARBA00005673"/>
    </source>
</evidence>
<feature type="binding site" evidence="13">
    <location>
        <begin position="26"/>
        <end position="31"/>
    </location>
    <ligand>
        <name>ATP</name>
        <dbReference type="ChEBI" id="CHEBI:30616"/>
    </ligand>
</feature>
<dbReference type="InterPro" id="IPR030661">
    <property type="entry name" value="Uba2"/>
</dbReference>
<keyword evidence="10" id="KW-0539">Nucleus</keyword>
<dbReference type="PANTHER" id="PTHR10953:SF5">
    <property type="entry name" value="SUMO-ACTIVATING ENZYME SUBUNIT 2"/>
    <property type="match status" value="1"/>
</dbReference>
<dbReference type="GO" id="GO:0005524">
    <property type="term" value="F:ATP binding"/>
    <property type="evidence" value="ECO:0007669"/>
    <property type="project" value="UniProtKB-UniRule"/>
</dbReference>
<evidence type="ECO:0000256" key="7">
    <source>
        <dbReference type="ARBA" id="ARBA00022786"/>
    </source>
</evidence>
<dbReference type="OrthoDB" id="10255449at2759"/>
<dbReference type="GO" id="GO:0031510">
    <property type="term" value="C:SUMO activating enzyme complex"/>
    <property type="evidence" value="ECO:0007669"/>
    <property type="project" value="UniProtKB-UniRule"/>
</dbReference>
<feature type="binding site" evidence="14">
    <location>
        <position position="439"/>
    </location>
    <ligand>
        <name>Zn(2+)</name>
        <dbReference type="ChEBI" id="CHEBI:29105"/>
    </ligand>
</feature>
<feature type="binding site" evidence="14">
    <location>
        <position position="160"/>
    </location>
    <ligand>
        <name>Zn(2+)</name>
        <dbReference type="ChEBI" id="CHEBI:29105"/>
    </ligand>
</feature>
<evidence type="ECO:0000256" key="13">
    <source>
        <dbReference type="PIRSR" id="PIRSR039133-2"/>
    </source>
</evidence>
<dbReference type="InterPro" id="IPR035985">
    <property type="entry name" value="Ubiquitin-activating_enz"/>
</dbReference>
<keyword evidence="6 11" id="KW-0547">Nucleotide-binding</keyword>
<dbReference type="FunFam" id="3.40.50.720:FF:000618">
    <property type="entry name" value="SUMO-activating enzyme subunit 2"/>
    <property type="match status" value="1"/>
</dbReference>
<gene>
    <name evidence="19" type="ORF">CUNI_LOCUS7697</name>
</gene>
<dbReference type="GO" id="GO:0016740">
    <property type="term" value="F:transferase activity"/>
    <property type="evidence" value="ECO:0007669"/>
    <property type="project" value="UniProtKB-KW"/>
</dbReference>
<comment type="subcellular location">
    <subcellularLocation>
        <location evidence="1">Nucleus</location>
    </subcellularLocation>
</comment>
<evidence type="ECO:0000256" key="11">
    <source>
        <dbReference type="PIRNR" id="PIRNR039133"/>
    </source>
</evidence>
<name>A0A8S3YZJ8_9EUPU</name>
<evidence type="ECO:0000256" key="8">
    <source>
        <dbReference type="ARBA" id="ARBA00022833"/>
    </source>
</evidence>
<dbReference type="InterPro" id="IPR045886">
    <property type="entry name" value="ThiF/MoeB/HesA"/>
</dbReference>
<comment type="subunit">
    <text evidence="11">Heterodimer.</text>
</comment>
<feature type="binding site" evidence="13">
    <location>
        <begin position="97"/>
        <end position="98"/>
    </location>
    <ligand>
        <name>ATP</name>
        <dbReference type="ChEBI" id="CHEBI:30616"/>
    </ligand>
</feature>
<protein>
    <recommendedName>
        <fullName evidence="11">SUMO-activating enzyme subunit</fullName>
    </recommendedName>
</protein>
<keyword evidence="9 11" id="KW-0067">ATP-binding</keyword>
<dbReference type="InterPro" id="IPR028077">
    <property type="entry name" value="UAE_UbL_dom"/>
</dbReference>
<keyword evidence="5 11" id="KW-0479">Metal-binding</keyword>
<evidence type="ECO:0000256" key="15">
    <source>
        <dbReference type="PROSITE-ProRule" id="PRU10132"/>
    </source>
</evidence>
<feature type="region of interest" description="Disordered" evidence="16">
    <location>
        <begin position="577"/>
        <end position="603"/>
    </location>
</feature>